<dbReference type="EMBL" id="JAMZMM010000119">
    <property type="protein sequence ID" value="MCP2729481.1"/>
    <property type="molecule type" value="Genomic_DNA"/>
</dbReference>
<dbReference type="Proteomes" id="UP001204953">
    <property type="component" value="Unassembled WGS sequence"/>
</dbReference>
<comment type="caution">
    <text evidence="1">The sequence shown here is derived from an EMBL/GenBank/DDBJ whole genome shotgun (WGS) entry which is preliminary data.</text>
</comment>
<evidence type="ECO:0000313" key="2">
    <source>
        <dbReference type="Proteomes" id="UP001204953"/>
    </source>
</evidence>
<name>A0AAE3KN56_9CYAN</name>
<dbReference type="InterPro" id="IPR031037">
    <property type="entry name" value="Preny_LynF_TruF"/>
</dbReference>
<dbReference type="NCBIfam" id="TIGR04445">
    <property type="entry name" value="preny_LynF_TruF"/>
    <property type="match status" value="1"/>
</dbReference>
<protein>
    <submittedName>
        <fullName evidence="1">LynF/TruF/PatF family peptide O-prenyltransferase</fullName>
    </submittedName>
</protein>
<dbReference type="AlphaFoldDB" id="A0AAE3KN56"/>
<organism evidence="1 2">
    <name type="scientific">Limnofasciculus baicalensis BBK-W-15</name>
    <dbReference type="NCBI Taxonomy" id="2699891"/>
    <lineage>
        <taxon>Bacteria</taxon>
        <taxon>Bacillati</taxon>
        <taxon>Cyanobacteriota</taxon>
        <taxon>Cyanophyceae</taxon>
        <taxon>Coleofasciculales</taxon>
        <taxon>Coleofasciculaceae</taxon>
        <taxon>Limnofasciculus</taxon>
        <taxon>Limnofasciculus baicalensis</taxon>
    </lineage>
</organism>
<evidence type="ECO:0000313" key="1">
    <source>
        <dbReference type="EMBL" id="MCP2729481.1"/>
    </source>
</evidence>
<proteinExistence type="predicted"/>
<keyword evidence="2" id="KW-1185">Reference proteome</keyword>
<dbReference type="RefSeq" id="WP_254012266.1">
    <property type="nucleotide sequence ID" value="NZ_JAMZMM010000119.1"/>
</dbReference>
<gene>
    <name evidence="1" type="ORF">NJ959_13570</name>
</gene>
<accession>A0AAE3KN56</accession>
<reference evidence="1" key="1">
    <citation type="submission" date="2022-06" db="EMBL/GenBank/DDBJ databases">
        <title>New cyanobacteria of genus Symplocastrum in benthos of Lake Baikal.</title>
        <authorList>
            <person name="Sorokovikova E."/>
            <person name="Tikhonova I."/>
            <person name="Krasnopeev A."/>
            <person name="Evseev P."/>
            <person name="Gladkikh A."/>
            <person name="Belykh O."/>
        </authorList>
    </citation>
    <scope>NUCLEOTIDE SEQUENCE</scope>
    <source>
        <strain evidence="1">BBK-W-15</strain>
    </source>
</reference>
<dbReference type="Pfam" id="PF19156">
    <property type="entry name" value="DUF5838"/>
    <property type="match status" value="1"/>
</dbReference>
<sequence length="327" mass="37954">MSLDQSLQQINLRERRLHIVRSHLEAFDVERVFPIPIFEEAILEIEGTCGVDSSCKVEGNQLWAGRFEVCNYIGVTWPECLNPTVKFLDKLENYLGIKIKRQAFEQFCATHFNSRKIINNSIGIRVDPNLKKSSVSLYFHLDHDQDPEELVRTAMTLDQRFYPEELTQILIRETILIGFELFFDGRSIIEISPGAPAIFGDLGQRGSYLTPYIEKHFSEKVNSLFRKSHLIWLSYSGASTEPVLWFFFPAASVKNISTLFSFNDLGDRIYSFVKNQDCVVDATVVVTEKELEKSRLENFCLFYTRRDSYQPYPEYKEMMARRTPHQG</sequence>